<dbReference type="RefSeq" id="WP_190426468.1">
    <property type="nucleotide sequence ID" value="NZ_JAMPKK010000039.1"/>
</dbReference>
<evidence type="ECO:0000313" key="2">
    <source>
        <dbReference type="EMBL" id="MEP0866196.1"/>
    </source>
</evidence>
<evidence type="ECO:0000256" key="1">
    <source>
        <dbReference type="SAM" id="Phobius"/>
    </source>
</evidence>
<reference evidence="2 3" key="1">
    <citation type="submission" date="2022-04" db="EMBL/GenBank/DDBJ databases">
        <title>Positive selection, recombination, and allopatry shape intraspecific diversity of widespread and dominant cyanobacteria.</title>
        <authorList>
            <person name="Wei J."/>
            <person name="Shu W."/>
            <person name="Hu C."/>
        </authorList>
    </citation>
    <scope>NUCLEOTIDE SEQUENCE [LARGE SCALE GENOMIC DNA]</scope>
    <source>
        <strain evidence="2 3">GB2-A5</strain>
    </source>
</reference>
<accession>A0ABV0JU53</accession>
<dbReference type="Proteomes" id="UP001442494">
    <property type="component" value="Unassembled WGS sequence"/>
</dbReference>
<organism evidence="2 3">
    <name type="scientific">Funiculus sociatus GB2-A5</name>
    <dbReference type="NCBI Taxonomy" id="2933946"/>
    <lineage>
        <taxon>Bacteria</taxon>
        <taxon>Bacillati</taxon>
        <taxon>Cyanobacteriota</taxon>
        <taxon>Cyanophyceae</taxon>
        <taxon>Coleofasciculales</taxon>
        <taxon>Coleofasciculaceae</taxon>
        <taxon>Funiculus</taxon>
    </lineage>
</organism>
<dbReference type="EMBL" id="JAMPKK010000039">
    <property type="protein sequence ID" value="MEP0866196.1"/>
    <property type="molecule type" value="Genomic_DNA"/>
</dbReference>
<keyword evidence="3" id="KW-1185">Reference proteome</keyword>
<feature type="transmembrane region" description="Helical" evidence="1">
    <location>
        <begin position="61"/>
        <end position="80"/>
    </location>
</feature>
<comment type="caution">
    <text evidence="2">The sequence shown here is derived from an EMBL/GenBank/DDBJ whole genome shotgun (WGS) entry which is preliminary data.</text>
</comment>
<sequence>MKHYCDEWIYEWCEENGWTDVVFEAYNYWAFPPGAVMPEPIPPKVMRSIKAKKGLSGEEKWWSIGAAIATIIAVILSYFLKSPMPIVLAFAFWAVTVGLLEVEDS</sequence>
<keyword evidence="1" id="KW-0472">Membrane</keyword>
<keyword evidence="1" id="KW-1133">Transmembrane helix</keyword>
<gene>
    <name evidence="2" type="ORF">NDI37_17170</name>
</gene>
<name>A0ABV0JU53_9CYAN</name>
<feature type="transmembrane region" description="Helical" evidence="1">
    <location>
        <begin position="86"/>
        <end position="102"/>
    </location>
</feature>
<protein>
    <submittedName>
        <fullName evidence="2">Uncharacterized protein</fullName>
    </submittedName>
</protein>
<proteinExistence type="predicted"/>
<keyword evidence="1" id="KW-0812">Transmembrane</keyword>
<evidence type="ECO:0000313" key="3">
    <source>
        <dbReference type="Proteomes" id="UP001442494"/>
    </source>
</evidence>